<dbReference type="OrthoDB" id="408971at2759"/>
<dbReference type="InterPro" id="IPR029526">
    <property type="entry name" value="PGBD"/>
</dbReference>
<reference evidence="4" key="1">
    <citation type="journal article" date="2017" name="bioRxiv">
        <title>Comparative analysis of the genomes of Stylophora pistillata and Acropora digitifera provides evidence for extensive differences between species of corals.</title>
        <authorList>
            <person name="Voolstra C.R."/>
            <person name="Li Y."/>
            <person name="Liew Y.J."/>
            <person name="Baumgarten S."/>
            <person name="Zoccola D."/>
            <person name="Flot J.-F."/>
            <person name="Tambutte S."/>
            <person name="Allemand D."/>
            <person name="Aranda M."/>
        </authorList>
    </citation>
    <scope>NUCLEOTIDE SEQUENCE [LARGE SCALE GENOMIC DNA]</scope>
</reference>
<dbReference type="SUPFAM" id="SSF53098">
    <property type="entry name" value="Ribonuclease H-like"/>
    <property type="match status" value="1"/>
</dbReference>
<dbReference type="Pfam" id="PF02945">
    <property type="entry name" value="Endonuclease_7"/>
    <property type="match status" value="1"/>
</dbReference>
<dbReference type="GO" id="GO:0005198">
    <property type="term" value="F:structural molecule activity"/>
    <property type="evidence" value="ECO:0007669"/>
    <property type="project" value="InterPro"/>
</dbReference>
<dbReference type="STRING" id="50429.A0A2B4RPV0"/>
<dbReference type="SUPFAM" id="SSF56672">
    <property type="entry name" value="DNA/RNA polymerases"/>
    <property type="match status" value="1"/>
</dbReference>
<dbReference type="Gene3D" id="3.30.420.10">
    <property type="entry name" value="Ribonuclease H-like superfamily/Ribonuclease H"/>
    <property type="match status" value="1"/>
</dbReference>
<organism evidence="3 4">
    <name type="scientific">Stylophora pistillata</name>
    <name type="common">Smooth cauliflower coral</name>
    <dbReference type="NCBI Taxonomy" id="50429"/>
    <lineage>
        <taxon>Eukaryota</taxon>
        <taxon>Metazoa</taxon>
        <taxon>Cnidaria</taxon>
        <taxon>Anthozoa</taxon>
        <taxon>Hexacorallia</taxon>
        <taxon>Scleractinia</taxon>
        <taxon>Astrocoeniina</taxon>
        <taxon>Pocilloporidae</taxon>
        <taxon>Stylophora</taxon>
    </lineage>
</organism>
<dbReference type="PANTHER" id="PTHR46599:SF3">
    <property type="entry name" value="PIGGYBAC TRANSPOSABLE ELEMENT-DERIVED PROTEIN 4"/>
    <property type="match status" value="1"/>
</dbReference>
<dbReference type="PANTHER" id="PTHR46599">
    <property type="entry name" value="PIGGYBAC TRANSPOSABLE ELEMENT-DERIVED PROTEIN 4"/>
    <property type="match status" value="1"/>
</dbReference>
<dbReference type="InterPro" id="IPR036397">
    <property type="entry name" value="RNaseH_sf"/>
</dbReference>
<gene>
    <name evidence="3" type="primary">PGBD5</name>
    <name evidence="3" type="ORF">AWC38_SpisGene16775</name>
</gene>
<feature type="domain" description="Integrase catalytic" evidence="2">
    <location>
        <begin position="170"/>
        <end position="341"/>
    </location>
</feature>
<dbReference type="Pfam" id="PF13842">
    <property type="entry name" value="zf-Tnp_2"/>
    <property type="match status" value="1"/>
</dbReference>
<evidence type="ECO:0000259" key="2">
    <source>
        <dbReference type="PROSITE" id="PS50994"/>
    </source>
</evidence>
<dbReference type="Pfam" id="PF08398">
    <property type="entry name" value="Phospholip_A2_4"/>
    <property type="match status" value="1"/>
</dbReference>
<dbReference type="SUPFAM" id="SSF54060">
    <property type="entry name" value="His-Me finger endonucleases"/>
    <property type="match status" value="1"/>
</dbReference>
<dbReference type="InterPro" id="IPR004211">
    <property type="entry name" value="Endonuclease_7"/>
</dbReference>
<protein>
    <submittedName>
        <fullName evidence="3">PiggyBac transposable element-derived protein 5</fullName>
    </submittedName>
</protein>
<dbReference type="InterPro" id="IPR001584">
    <property type="entry name" value="Integrase_cat-core"/>
</dbReference>
<keyword evidence="4" id="KW-1185">Reference proteome</keyword>
<dbReference type="InterPro" id="IPR032718">
    <property type="entry name" value="PGBD4_Znf_C"/>
</dbReference>
<dbReference type="InterPro" id="IPR013607">
    <property type="entry name" value="Phospholipase_A2-like"/>
</dbReference>
<dbReference type="Proteomes" id="UP000225706">
    <property type="component" value="Unassembled WGS sequence"/>
</dbReference>
<name>A0A2B4RPV0_STYPI</name>
<accession>A0A2B4RPV0</accession>
<dbReference type="InterPro" id="IPR012337">
    <property type="entry name" value="RNaseH-like_sf"/>
</dbReference>
<dbReference type="PROSITE" id="PS50994">
    <property type="entry name" value="INTEGRASE"/>
    <property type="match status" value="1"/>
</dbReference>
<proteinExistence type="predicted"/>
<dbReference type="InterPro" id="IPR044925">
    <property type="entry name" value="His-Me_finger_sf"/>
</dbReference>
<dbReference type="Pfam" id="PF13843">
    <property type="entry name" value="DDE_Tnp_1_7"/>
    <property type="match status" value="1"/>
</dbReference>
<dbReference type="InterPro" id="IPR043502">
    <property type="entry name" value="DNA/RNA_pol_sf"/>
</dbReference>
<evidence type="ECO:0000313" key="3">
    <source>
        <dbReference type="EMBL" id="PFX18829.1"/>
    </source>
</evidence>
<evidence type="ECO:0000256" key="1">
    <source>
        <dbReference type="SAM" id="MobiDB-lite"/>
    </source>
</evidence>
<feature type="region of interest" description="Disordered" evidence="1">
    <location>
        <begin position="1557"/>
        <end position="1579"/>
    </location>
</feature>
<comment type="caution">
    <text evidence="3">The sequence shown here is derived from an EMBL/GenBank/DDBJ whole genome shotgun (WGS) entry which is preliminary data.</text>
</comment>
<sequence>MAQLGLANAVKSDYAKSKFKKTANKYLDDALDAFVNDMSKKIRGGNVGYNAQDVNQILPMSMYAPDGVNDPTHPLYEGGAFDIHKAIGKLPKPKSGWTLPGHKYTGPWNPLENQLRFDPKTGEILEIYDPPASLTDATAMRHDVDYAVCANKANPKKCKNEADRKMVKALDAIPYDQRQWGHWLARNVINTKQKLEMQKFAKWNKGYRYLLMVLDIFSKYGWIVPLKNKKGESVAEGFKKIFAEGRVPKKMWTDKGSEYYNQSVKDLFKAKGVELYSTENEEKSSVCERWNRTIKTKMWKQFTIQNNTVYLDILPKILEKYNNTKHRSIGMTPVEASKKKNENAVYLKLYGKELDAQRGWEKPKFAVGDHVRISKFKRKLFDKGYTPNWSEEIFVVDEVQYTEPITYKLKDLLGEEIKGTFYEQEMLKAKHSLSGVFRIEKVIRNKGKQALVKWSGYPEKFNSYSKRVEYTAKSEDEDVAQTFVEALEAEVNSIYRNHPTKEMIFTDGDAVEFENATSCWLCGKDFEEGKDKVRDHCHYTGKFRGAAHNSCNLKFQRPKFIPVVLHNLANYDAHLFVRNLGVSEGDIDCIPNNEEKYISFTKHVVVDKFFDKEKEKLVEVKRELRFIDSFKFMASSLDKLVKNLTTKGESFFQNTAKYYSGEKLKLLMRMGVYPYEWMDSIHKLDEPQLPPKEAFFSALSGKGILDDDYTHAQNVWRVFGCKTFRDYHNLYNRSDVLLLADVFENFRELCKKIYTLDPCWYFTAPGLAWDACLKLTEIELELLSDINMLHMFEAGIRGGISMISTRHAKANNKYMEETFDPTQPSKFITYLDANALYAWAMSKNLPTGGFKWVDEKDFGEWKSFPCILEVDLKGVKKELHDHFNDYPPAPENLLIGKVHKLVCTLNEKKKYIVHHEILKQYMSLGIEIKKIHRVIRFNERPWMKKYIDLNTELRTKADNDFEKDFFKLMSNAVFGKTMENIRKRVDVRLVTREEKAKKLTNRVNFKHRTIFSEDLCAIHMGKTQIVFNKPLYLGMSILDIINFAGTFKGLLQMASHSRTYTVDEILEYLDDNFDIPDDGLNSDIEGFEDEESDDDQGNFFPDHDMEIGDNEEEVTLAAVDIRESPAAEASAARVNFAGTFKGLLQMASHSRTYTVDEILEYLDDNFDIPDDGLNSDIEGFEDEESDDEQGNFFPDHDMEIGDNEEEVTLAAVDIRESPAAEASAARGRPRNSCVNEYEWSRKASDVDIPGFTQPVGQVNPLPRGSLVLDFFQLFIDNHILGIIIRETNRYARQTMTQRQKDPNSWKEVSLEELKAFLGLLIAMSIHRVPSLRDYWSTDWVLGVPAFSKVMARDRFLDIYYNIHLCDNSQMPQRGDENFDKLFKVRSFMENLNTKFRMNYNPHREQAIDEAMIKYKGQISLKQYMPMKPIKRGIKMWCRADSSNGYLCEFSIYTGKSRQGVEHGLGYTVVSNLCQHIKGNWYIIFCDNFFTSAKLIEDLYQNKILCCGTLRSGRKGFPRELFDKAAIKRMQRGDIIWRMKGPMLALTWMDKKAVHAAGTNQKAPSDDLPTVNRRKKDGTVEQVPCPETVSSYNAHMGGVDRNDQMKSYYTIPVAGKKWWSRIFYDLIDRAIFNSFVLYQESPHCASRNLKKFRIDLAKQLVSNFCSRGKRGRPSDEGPQLARYIERHFPDFLPLNESGKRKERRCKVCYDRGIVKKTSYFCPDCDVGLCVAPCFRVFHQP</sequence>
<dbReference type="Gene3D" id="3.40.1800.10">
    <property type="entry name" value="His-Me finger endonucleases"/>
    <property type="match status" value="1"/>
</dbReference>
<dbReference type="GO" id="GO:0003676">
    <property type="term" value="F:nucleic acid binding"/>
    <property type="evidence" value="ECO:0007669"/>
    <property type="project" value="InterPro"/>
</dbReference>
<evidence type="ECO:0000313" key="4">
    <source>
        <dbReference type="Proteomes" id="UP000225706"/>
    </source>
</evidence>
<dbReference type="EMBL" id="LSMT01000390">
    <property type="protein sequence ID" value="PFX18829.1"/>
    <property type="molecule type" value="Genomic_DNA"/>
</dbReference>
<dbReference type="InterPro" id="IPR038563">
    <property type="entry name" value="Endonuclease_7_sf"/>
</dbReference>
<dbReference type="GO" id="GO:0015074">
    <property type="term" value="P:DNA integration"/>
    <property type="evidence" value="ECO:0007669"/>
    <property type="project" value="InterPro"/>
</dbReference>